<evidence type="ECO:0000313" key="7">
    <source>
        <dbReference type="EMBL" id="QJD30775.1"/>
    </source>
</evidence>
<comment type="cofactor">
    <cofactor evidence="1">
        <name>pyridoxal 5'-phosphate</name>
        <dbReference type="ChEBI" id="CHEBI:597326"/>
    </cofactor>
</comment>
<dbReference type="InterPro" id="IPR051798">
    <property type="entry name" value="Class-II_PLP-Dep_Aminotrans"/>
</dbReference>
<evidence type="ECO:0000256" key="3">
    <source>
        <dbReference type="ARBA" id="ARBA00022898"/>
    </source>
</evidence>
<dbReference type="PANTHER" id="PTHR43525">
    <property type="entry name" value="PROTEIN MALY"/>
    <property type="match status" value="1"/>
</dbReference>
<dbReference type="RefSeq" id="WP_169604050.1">
    <property type="nucleotide sequence ID" value="NZ_CP046565.1"/>
</dbReference>
<dbReference type="Proteomes" id="UP000503004">
    <property type="component" value="Chromosome"/>
</dbReference>
<proteinExistence type="inferred from homology"/>
<evidence type="ECO:0000256" key="1">
    <source>
        <dbReference type="ARBA" id="ARBA00001933"/>
    </source>
</evidence>
<dbReference type="InterPro" id="IPR015421">
    <property type="entry name" value="PyrdxlP-dep_Trfase_major"/>
</dbReference>
<dbReference type="Gene3D" id="3.40.640.10">
    <property type="entry name" value="Type I PLP-dependent aspartate aminotransferase-like (Major domain)"/>
    <property type="match status" value="1"/>
</dbReference>
<dbReference type="Pfam" id="PF00155">
    <property type="entry name" value="Aminotran_1_2"/>
    <property type="match status" value="1"/>
</dbReference>
<evidence type="ECO:0000259" key="6">
    <source>
        <dbReference type="Pfam" id="PF00155"/>
    </source>
</evidence>
<organism evidence="7 8">
    <name type="scientific">Methylococcus geothermalis</name>
    <dbReference type="NCBI Taxonomy" id="2681310"/>
    <lineage>
        <taxon>Bacteria</taxon>
        <taxon>Pseudomonadati</taxon>
        <taxon>Pseudomonadota</taxon>
        <taxon>Gammaproteobacteria</taxon>
        <taxon>Methylococcales</taxon>
        <taxon>Methylococcaceae</taxon>
        <taxon>Methylococcus</taxon>
    </lineage>
</organism>
<dbReference type="KEGG" id="metu:GNH96_12890"/>
<dbReference type="PANTHER" id="PTHR43525:SF1">
    <property type="entry name" value="PROTEIN MALY"/>
    <property type="match status" value="1"/>
</dbReference>
<evidence type="ECO:0000313" key="8">
    <source>
        <dbReference type="Proteomes" id="UP000503004"/>
    </source>
</evidence>
<dbReference type="AlphaFoldDB" id="A0A858QAL9"/>
<dbReference type="InterPro" id="IPR004839">
    <property type="entry name" value="Aminotransferase_I/II_large"/>
</dbReference>
<evidence type="ECO:0000256" key="4">
    <source>
        <dbReference type="ARBA" id="ARBA00023239"/>
    </source>
</evidence>
<evidence type="ECO:0000256" key="2">
    <source>
        <dbReference type="ARBA" id="ARBA00012224"/>
    </source>
</evidence>
<dbReference type="EC" id="4.4.1.13" evidence="2"/>
<dbReference type="SUPFAM" id="SSF53383">
    <property type="entry name" value="PLP-dependent transferases"/>
    <property type="match status" value="1"/>
</dbReference>
<accession>A0A858QAL9</accession>
<sequence>MASDFDLEIPRAGTASVKYEGRGAYFGSDDVIPLWIADMDFAAPPAITRALMERAAHPIYGYTLCPDSLYEALIAWMKKRHGWEIRREWILLSPGVVPSLHAAVMAFTQPGDPVVIQPPVYHPFFTAVTVPGRRLALNPLRLEQNRYRMDYEGLERWAAEGARLMILCSPHNPVGRVWTRDELGEVLRIAERYGMIVLSDEIHHDLVYPGFRHTPLAALADNPPHVLTAVAPSKTFNVPGLGLSALIVPDAGRRKALREVFDLFHIGAATPFGITAFEAAYREGEDWLDRLLPYLAETRDFVADFLDRHAPAIQPLPAEGTYLLWLDCRELGMSDAELKQFFVHKARVGMNPGISFGEAGSGFMRLNIGAPRLVVKEALERIADAL</sequence>
<keyword evidence="8" id="KW-1185">Reference proteome</keyword>
<name>A0A858QAL9_9GAMM</name>
<dbReference type="InterPro" id="IPR027619">
    <property type="entry name" value="C-S_lyase_PatB-like"/>
</dbReference>
<protein>
    <recommendedName>
        <fullName evidence="2">cysteine-S-conjugate beta-lyase</fullName>
        <ecNumber evidence="2">4.4.1.13</ecNumber>
    </recommendedName>
</protein>
<dbReference type="NCBIfam" id="TIGR04350">
    <property type="entry name" value="C_S_lyase_PatB"/>
    <property type="match status" value="1"/>
</dbReference>
<dbReference type="EMBL" id="CP046565">
    <property type="protein sequence ID" value="QJD30775.1"/>
    <property type="molecule type" value="Genomic_DNA"/>
</dbReference>
<dbReference type="InterPro" id="IPR015422">
    <property type="entry name" value="PyrdxlP-dep_Trfase_small"/>
</dbReference>
<dbReference type="CDD" id="cd00609">
    <property type="entry name" value="AAT_like"/>
    <property type="match status" value="1"/>
</dbReference>
<feature type="domain" description="Aminotransferase class I/classII large" evidence="6">
    <location>
        <begin position="30"/>
        <end position="382"/>
    </location>
</feature>
<evidence type="ECO:0000256" key="5">
    <source>
        <dbReference type="ARBA" id="ARBA00037974"/>
    </source>
</evidence>
<keyword evidence="4 7" id="KW-0456">Lyase</keyword>
<dbReference type="GO" id="GO:0030170">
    <property type="term" value="F:pyridoxal phosphate binding"/>
    <property type="evidence" value="ECO:0007669"/>
    <property type="project" value="InterPro"/>
</dbReference>
<reference evidence="8" key="1">
    <citation type="submission" date="2019-12" db="EMBL/GenBank/DDBJ databases">
        <authorList>
            <person name="Awala S.I."/>
            <person name="Rhee S.K."/>
        </authorList>
    </citation>
    <scope>NUCLEOTIDE SEQUENCE [LARGE SCALE GENOMIC DNA]</scope>
    <source>
        <strain evidence="8">IM1</strain>
    </source>
</reference>
<comment type="similarity">
    <text evidence="5">Belongs to the class-II pyridoxal-phosphate-dependent aminotransferase family. MalY/PatB cystathionine beta-lyase subfamily.</text>
</comment>
<dbReference type="GO" id="GO:0047804">
    <property type="term" value="F:cysteine-S-conjugate beta-lyase activity"/>
    <property type="evidence" value="ECO:0007669"/>
    <property type="project" value="UniProtKB-EC"/>
</dbReference>
<keyword evidence="3" id="KW-0663">Pyridoxal phosphate</keyword>
<gene>
    <name evidence="7" type="ORF">GNH96_12890</name>
</gene>
<dbReference type="InterPro" id="IPR015424">
    <property type="entry name" value="PyrdxlP-dep_Trfase"/>
</dbReference>
<dbReference type="Gene3D" id="3.90.1150.10">
    <property type="entry name" value="Aspartate Aminotransferase, domain 1"/>
    <property type="match status" value="1"/>
</dbReference>